<dbReference type="AlphaFoldDB" id="I9H4I3"/>
<organism evidence="1 2">
    <name type="scientific">Bacteroides nordii CL02T12C05</name>
    <dbReference type="NCBI Taxonomy" id="997884"/>
    <lineage>
        <taxon>Bacteria</taxon>
        <taxon>Pseudomonadati</taxon>
        <taxon>Bacteroidota</taxon>
        <taxon>Bacteroidia</taxon>
        <taxon>Bacteroidales</taxon>
        <taxon>Bacteroidaceae</taxon>
        <taxon>Bacteroides</taxon>
    </lineage>
</organism>
<name>I9H4I3_9BACE</name>
<sequence length="48" mass="5379">MQTPFIISGKNIKKGYNFTKSMMQFDVVSTIAYIFNSGIDRTANETGI</sequence>
<proteinExistence type="predicted"/>
<dbReference type="STRING" id="997884.HMPREF1068_00440"/>
<dbReference type="EMBL" id="AGXS01000004">
    <property type="protein sequence ID" value="EIY54449.1"/>
    <property type="molecule type" value="Genomic_DNA"/>
</dbReference>
<reference evidence="1 2" key="1">
    <citation type="submission" date="2012-02" db="EMBL/GenBank/DDBJ databases">
        <title>The Genome Sequence of Bacteroides nordii CL02T12C05.</title>
        <authorList>
            <consortium name="The Broad Institute Genome Sequencing Platform"/>
            <person name="Earl A."/>
            <person name="Ward D."/>
            <person name="Feldgarden M."/>
            <person name="Gevers D."/>
            <person name="Zitomersky N.L."/>
            <person name="Coyne M.J."/>
            <person name="Comstock L.E."/>
            <person name="Young S.K."/>
            <person name="Zeng Q."/>
            <person name="Gargeya S."/>
            <person name="Fitzgerald M."/>
            <person name="Haas B."/>
            <person name="Abouelleil A."/>
            <person name="Alvarado L."/>
            <person name="Arachchi H.M."/>
            <person name="Berlin A."/>
            <person name="Chapman S.B."/>
            <person name="Gearin G."/>
            <person name="Goldberg J."/>
            <person name="Griggs A."/>
            <person name="Gujja S."/>
            <person name="Hansen M."/>
            <person name="Heiman D."/>
            <person name="Howarth C."/>
            <person name="Larimer J."/>
            <person name="Lui A."/>
            <person name="MacDonald P.J.P."/>
            <person name="McCowen C."/>
            <person name="Montmayeur A."/>
            <person name="Murphy C."/>
            <person name="Neiman D."/>
            <person name="Pearson M."/>
            <person name="Priest M."/>
            <person name="Roberts A."/>
            <person name="Saif S."/>
            <person name="Shea T."/>
            <person name="Sisk P."/>
            <person name="Stolte C."/>
            <person name="Sykes S."/>
            <person name="Wortman J."/>
            <person name="Nusbaum C."/>
            <person name="Birren B."/>
        </authorList>
    </citation>
    <scope>NUCLEOTIDE SEQUENCE [LARGE SCALE GENOMIC DNA]</scope>
    <source>
        <strain evidence="1 2">CL02T12C05</strain>
    </source>
</reference>
<accession>I9H4I3</accession>
<keyword evidence="2" id="KW-1185">Reference proteome</keyword>
<protein>
    <submittedName>
        <fullName evidence="1">Uncharacterized protein</fullName>
    </submittedName>
</protein>
<dbReference type="PATRIC" id="fig|997884.3.peg.457"/>
<gene>
    <name evidence="1" type="ORF">HMPREF1068_00440</name>
</gene>
<comment type="caution">
    <text evidence="1">The sequence shown here is derived from an EMBL/GenBank/DDBJ whole genome shotgun (WGS) entry which is preliminary data.</text>
</comment>
<dbReference type="HOGENOM" id="CLU_3149572_0_0_10"/>
<evidence type="ECO:0000313" key="1">
    <source>
        <dbReference type="EMBL" id="EIY54449.1"/>
    </source>
</evidence>
<dbReference type="Proteomes" id="UP000003089">
    <property type="component" value="Unassembled WGS sequence"/>
</dbReference>
<evidence type="ECO:0000313" key="2">
    <source>
        <dbReference type="Proteomes" id="UP000003089"/>
    </source>
</evidence>